<sequence length="47" mass="5104">MVSRNEPISLLTETQSVKLGPGVLETDKEEYYVSASRLAGGIVKFSC</sequence>
<dbReference type="Proteomes" id="UP000019202">
    <property type="component" value="Unassembled WGS sequence"/>
</dbReference>
<reference evidence="1" key="1">
    <citation type="submission" date="2013-11" db="EMBL/GenBank/DDBJ databases">
        <title>Draft genome sequence and annotation of the entomopathogenic bacteria, Xenorhabdus cabanillasi strain JM26 and Xenorhabdus szentirmai strain DSM 16338.</title>
        <authorList>
            <person name="Gualtieri M."/>
            <person name="Ogier J.C."/>
            <person name="Pages S."/>
            <person name="Givaudan A."/>
            <person name="Gaudriault S."/>
        </authorList>
    </citation>
    <scope>NUCLEOTIDE SEQUENCE [LARGE SCALE GENOMIC DNA]</scope>
    <source>
        <strain evidence="1">DSM 16338</strain>
    </source>
</reference>
<protein>
    <submittedName>
        <fullName evidence="1">Uncharacterized protein</fullName>
    </submittedName>
</protein>
<comment type="caution">
    <text evidence="1">The sequence shown here is derived from an EMBL/GenBank/DDBJ whole genome shotgun (WGS) entry which is preliminary data.</text>
</comment>
<evidence type="ECO:0000313" key="2">
    <source>
        <dbReference type="Proteomes" id="UP000019202"/>
    </source>
</evidence>
<proteinExistence type="predicted"/>
<gene>
    <name evidence="1" type="ORF">XSR1_170056</name>
</gene>
<organism evidence="1 2">
    <name type="scientific">Xenorhabdus szentirmaii DSM 16338</name>
    <dbReference type="NCBI Taxonomy" id="1427518"/>
    <lineage>
        <taxon>Bacteria</taxon>
        <taxon>Pseudomonadati</taxon>
        <taxon>Pseudomonadota</taxon>
        <taxon>Gammaproteobacteria</taxon>
        <taxon>Enterobacterales</taxon>
        <taxon>Morganellaceae</taxon>
        <taxon>Xenorhabdus</taxon>
    </lineage>
</organism>
<evidence type="ECO:0000313" key="1">
    <source>
        <dbReference type="EMBL" id="CDL81934.1"/>
    </source>
</evidence>
<dbReference type="AlphaFoldDB" id="W1IU33"/>
<accession>W1IU33</accession>
<dbReference type="EMBL" id="CBXF010000074">
    <property type="protein sequence ID" value="CDL81934.1"/>
    <property type="molecule type" value="Genomic_DNA"/>
</dbReference>
<keyword evidence="2" id="KW-1185">Reference proteome</keyword>
<name>W1IU33_9GAMM</name>